<evidence type="ECO:0000313" key="7">
    <source>
        <dbReference type="Proteomes" id="UP000559256"/>
    </source>
</evidence>
<dbReference type="AlphaFoldDB" id="A0A8H5GDG1"/>
<dbReference type="GO" id="GO:0004674">
    <property type="term" value="F:protein serine/threonine kinase activity"/>
    <property type="evidence" value="ECO:0007669"/>
    <property type="project" value="UniProtKB-KW"/>
</dbReference>
<dbReference type="PROSITE" id="PS51158">
    <property type="entry name" value="ALPHA_KINASE"/>
    <property type="match status" value="1"/>
</dbReference>
<dbReference type="GO" id="GO:0005524">
    <property type="term" value="F:ATP binding"/>
    <property type="evidence" value="ECO:0007669"/>
    <property type="project" value="InterPro"/>
</dbReference>
<evidence type="ECO:0000259" key="5">
    <source>
        <dbReference type="PROSITE" id="PS51158"/>
    </source>
</evidence>
<evidence type="ECO:0000256" key="3">
    <source>
        <dbReference type="ARBA" id="ARBA00022777"/>
    </source>
</evidence>
<accession>A0A8H5GDG1</accession>
<gene>
    <name evidence="6" type="ORF">D9758_007070</name>
</gene>
<dbReference type="InterPro" id="IPR004166">
    <property type="entry name" value="a-kinase_dom"/>
</dbReference>
<dbReference type="EMBL" id="JAACJM010000036">
    <property type="protein sequence ID" value="KAF5362911.1"/>
    <property type="molecule type" value="Genomic_DNA"/>
</dbReference>
<sequence length="647" mass="70338">MKNKPQCIGCGAIASRMKGDKCGRCKLLELQTQATVQELNHAQTVQPPALPSQAVPPPPQTRFPPVPTQSLHPTVPYGSQNQNPLLTTQHAAMSQSFMDTMNQAKQCKALVDAASLAVNYSNMLSPVITPNEMLELRESKGNKSGVSIMVYCHPRVGRKEVVELMPEYHPFDAATLMHDVKAHWLECLNLCWQFLAPGKLQLNEVELCWPDYFQLGGTSQFVTIGAVHDSHLHLEGFNMKFLRSPADQASRKKLSGGGKFMQLALNIKIAELSTVHKVEARYGQLLPKELGGSGPSRAKAKCKQINDDADISSSTVAPASRFTGPPMSTFRQSQCAIFGRTAGFKPAVISEIKLSFATDVTNNDSEDGDLFFSSNTIVSTTISSSSIGNGLSKSVFQSINSLPLQLDMSFTDVILARETSAGPDGQPSVASGLSGDAICEDATWLIEPRCTTEVIKSSGMMQQVDKNNLVFKTINVFTHYVYYCTDGVKVLVDLQGTLTAKGYVLFDPMAHTKEGDSCMGDMGDKGLQAVVDQHNEMQCNNICLGLQLPPMMFPFALKQRALPLSQTLPAIIHLVTVKLTVHVPPTLDIELKVAVHVPPTLNIELKLATGEGPEIDKLDDEDEDIEGGIPEKNVNVTKTDNGSGIRE</sequence>
<keyword evidence="3" id="KW-0418">Kinase</keyword>
<organism evidence="6 7">
    <name type="scientific">Tetrapyrgos nigripes</name>
    <dbReference type="NCBI Taxonomy" id="182062"/>
    <lineage>
        <taxon>Eukaryota</taxon>
        <taxon>Fungi</taxon>
        <taxon>Dikarya</taxon>
        <taxon>Basidiomycota</taxon>
        <taxon>Agaricomycotina</taxon>
        <taxon>Agaricomycetes</taxon>
        <taxon>Agaricomycetidae</taxon>
        <taxon>Agaricales</taxon>
        <taxon>Marasmiineae</taxon>
        <taxon>Marasmiaceae</taxon>
        <taxon>Tetrapyrgos</taxon>
    </lineage>
</organism>
<feature type="compositionally biased region" description="Acidic residues" evidence="4">
    <location>
        <begin position="617"/>
        <end position="626"/>
    </location>
</feature>
<dbReference type="OrthoDB" id="301415at2759"/>
<feature type="compositionally biased region" description="Polar residues" evidence="4">
    <location>
        <begin position="634"/>
        <end position="647"/>
    </location>
</feature>
<dbReference type="Proteomes" id="UP000559256">
    <property type="component" value="Unassembled WGS sequence"/>
</dbReference>
<evidence type="ECO:0000256" key="1">
    <source>
        <dbReference type="ARBA" id="ARBA00022527"/>
    </source>
</evidence>
<keyword evidence="7" id="KW-1185">Reference proteome</keyword>
<name>A0A8H5GDG1_9AGAR</name>
<proteinExistence type="predicted"/>
<feature type="domain" description="Alpha-type protein kinase" evidence="5">
    <location>
        <begin position="252"/>
        <end position="551"/>
    </location>
</feature>
<dbReference type="InterPro" id="IPR011009">
    <property type="entry name" value="Kinase-like_dom_sf"/>
</dbReference>
<comment type="caution">
    <text evidence="6">The sequence shown here is derived from an EMBL/GenBank/DDBJ whole genome shotgun (WGS) entry which is preliminary data.</text>
</comment>
<protein>
    <recommendedName>
        <fullName evidence="5">Alpha-type protein kinase domain-containing protein</fullName>
    </recommendedName>
</protein>
<keyword evidence="2" id="KW-0808">Transferase</keyword>
<evidence type="ECO:0000256" key="2">
    <source>
        <dbReference type="ARBA" id="ARBA00022679"/>
    </source>
</evidence>
<reference evidence="6 7" key="1">
    <citation type="journal article" date="2020" name="ISME J.">
        <title>Uncovering the hidden diversity of litter-decomposition mechanisms in mushroom-forming fungi.</title>
        <authorList>
            <person name="Floudas D."/>
            <person name="Bentzer J."/>
            <person name="Ahren D."/>
            <person name="Johansson T."/>
            <person name="Persson P."/>
            <person name="Tunlid A."/>
        </authorList>
    </citation>
    <scope>NUCLEOTIDE SEQUENCE [LARGE SCALE GENOMIC DNA]</scope>
    <source>
        <strain evidence="6 7">CBS 291.85</strain>
    </source>
</reference>
<keyword evidence="1" id="KW-0723">Serine/threonine-protein kinase</keyword>
<dbReference type="Pfam" id="PF02816">
    <property type="entry name" value="Alpha_kinase"/>
    <property type="match status" value="1"/>
</dbReference>
<evidence type="ECO:0000313" key="6">
    <source>
        <dbReference type="EMBL" id="KAF5362911.1"/>
    </source>
</evidence>
<dbReference type="Gene3D" id="3.20.200.10">
    <property type="entry name" value="MHCK/EF2 kinase"/>
    <property type="match status" value="1"/>
</dbReference>
<dbReference type="SUPFAM" id="SSF56112">
    <property type="entry name" value="Protein kinase-like (PK-like)"/>
    <property type="match status" value="1"/>
</dbReference>
<evidence type="ECO:0000256" key="4">
    <source>
        <dbReference type="SAM" id="MobiDB-lite"/>
    </source>
</evidence>
<feature type="region of interest" description="Disordered" evidence="4">
    <location>
        <begin position="611"/>
        <end position="647"/>
    </location>
</feature>